<dbReference type="RefSeq" id="WP_117348368.1">
    <property type="nucleotide sequence ID" value="NZ_CP031742.1"/>
</dbReference>
<evidence type="ECO:0000259" key="2">
    <source>
        <dbReference type="Pfam" id="PF13401"/>
    </source>
</evidence>
<dbReference type="InterPro" id="IPR027417">
    <property type="entry name" value="P-loop_NTPase"/>
</dbReference>
<protein>
    <submittedName>
        <fullName evidence="3">ATP-binding protein</fullName>
    </submittedName>
</protein>
<dbReference type="SUPFAM" id="SSF52540">
    <property type="entry name" value="P-loop containing nucleoside triphosphate hydrolases"/>
    <property type="match status" value="1"/>
</dbReference>
<feature type="domain" description="ORC1/DEAH AAA+ ATPase" evidence="2">
    <location>
        <begin position="54"/>
        <end position="171"/>
    </location>
</feature>
<dbReference type="GO" id="GO:0005524">
    <property type="term" value="F:ATP binding"/>
    <property type="evidence" value="ECO:0007669"/>
    <property type="project" value="UniProtKB-KW"/>
</dbReference>
<keyword evidence="3" id="KW-0547">Nucleotide-binding</keyword>
<dbReference type="GeneID" id="300118727"/>
<dbReference type="EMBL" id="CP031742">
    <property type="protein sequence ID" value="AXQ58770.1"/>
    <property type="molecule type" value="Genomic_DNA"/>
</dbReference>
<evidence type="ECO:0000256" key="1">
    <source>
        <dbReference type="SAM" id="MobiDB-lite"/>
    </source>
</evidence>
<reference evidence="3 5" key="1">
    <citation type="submission" date="2018-08" db="EMBL/GenBank/DDBJ databases">
        <authorList>
            <person name="Ferrada E.E."/>
            <person name="Latorre B.A."/>
        </authorList>
    </citation>
    <scope>NUCLEOTIDE SEQUENCE [LARGE SCALE GENOMIC DNA]</scope>
    <source>
        <strain evidence="3 5">VK-A60T</strain>
    </source>
</reference>
<feature type="region of interest" description="Disordered" evidence="1">
    <location>
        <begin position="1"/>
        <end position="21"/>
    </location>
</feature>
<dbReference type="Proteomes" id="UP000259636">
    <property type="component" value="Chromosome"/>
</dbReference>
<accession>A0A385D5B1</accession>
<dbReference type="InterPro" id="IPR049945">
    <property type="entry name" value="AAA_22"/>
</dbReference>
<dbReference type="GO" id="GO:0016887">
    <property type="term" value="F:ATP hydrolysis activity"/>
    <property type="evidence" value="ECO:0007669"/>
    <property type="project" value="InterPro"/>
</dbReference>
<dbReference type="KEGG" id="sky:D0C37_00035"/>
<organism evidence="3 5">
    <name type="scientific">Streptomyces koyangensis</name>
    <dbReference type="NCBI Taxonomy" id="188770"/>
    <lineage>
        <taxon>Bacteria</taxon>
        <taxon>Bacillati</taxon>
        <taxon>Actinomycetota</taxon>
        <taxon>Actinomycetes</taxon>
        <taxon>Kitasatosporales</taxon>
        <taxon>Streptomycetaceae</taxon>
        <taxon>Streptomyces</taxon>
        <taxon>Streptomyces aurantiacus group</taxon>
    </lineage>
</organism>
<evidence type="ECO:0000313" key="3">
    <source>
        <dbReference type="EMBL" id="AXQ53194.1"/>
    </source>
</evidence>
<evidence type="ECO:0000313" key="5">
    <source>
        <dbReference type="Proteomes" id="UP000259636"/>
    </source>
</evidence>
<sequence>MNAIPAASPAARPRRGPLPPPRADHYLSLPDAHVMGTVALKETLANLGEVIAARGMMCVYGAAGLGKTMSVNASLRELAPGATRRIEFRGRPTVLDIRHNLFNVLGLPGTPPRQPTAFDTLLKDVLADQFRVLVCDEAQWLREESFEYFRHLFDDLYTDIAVVFVGGGNTYEVLAGKDMLASRVHIWQEFRPLTREEVLTTIPAYHAVWHGVDPDDLLYCDDVAAHGVFRTWAKITYHLGRALQATPDLEVNRDLLRWVFSKLGRRTRP</sequence>
<proteinExistence type="predicted"/>
<dbReference type="PANTHER" id="PTHR35894:SF1">
    <property type="entry name" value="PHOSPHORIBULOKINASE _ URIDINE KINASE FAMILY"/>
    <property type="match status" value="1"/>
</dbReference>
<dbReference type="AlphaFoldDB" id="A0A385D5B1"/>
<dbReference type="Pfam" id="PF13401">
    <property type="entry name" value="AAA_22"/>
    <property type="match status" value="1"/>
</dbReference>
<keyword evidence="3" id="KW-0067">ATP-binding</keyword>
<dbReference type="EMBL" id="CP031742">
    <property type="protein sequence ID" value="AXQ53194.1"/>
    <property type="molecule type" value="Genomic_DNA"/>
</dbReference>
<dbReference type="InterPro" id="IPR052026">
    <property type="entry name" value="ExeA_AAA_ATPase_DNA-bind"/>
</dbReference>
<dbReference type="PANTHER" id="PTHR35894">
    <property type="entry name" value="GENERAL SECRETION PATHWAY PROTEIN A-RELATED"/>
    <property type="match status" value="1"/>
</dbReference>
<evidence type="ECO:0000313" key="4">
    <source>
        <dbReference type="EMBL" id="AXQ58770.1"/>
    </source>
</evidence>
<dbReference type="Gene3D" id="3.40.50.300">
    <property type="entry name" value="P-loop containing nucleotide triphosphate hydrolases"/>
    <property type="match status" value="1"/>
</dbReference>
<dbReference type="KEGG" id="sky:D0C37_32010"/>
<feature type="compositionally biased region" description="Low complexity" evidence="1">
    <location>
        <begin position="1"/>
        <end position="11"/>
    </location>
</feature>
<name>A0A385D5B1_9ACTN</name>
<gene>
    <name evidence="3" type="ORF">D0C37_00035</name>
    <name evidence="4" type="ORF">D0C37_32010</name>
</gene>